<dbReference type="InterPro" id="IPR001736">
    <property type="entry name" value="PLipase_D/transphosphatidylase"/>
</dbReference>
<dbReference type="InterPro" id="IPR051406">
    <property type="entry name" value="PLD_domain"/>
</dbReference>
<sequence length="209" mass="23666">MDAITVFGACTVGASVIGYILFKNGRQTRHTTNTHNMYDLDSTEEQDTITLDYAFTKTHKKPDQLLIKLIDQAKENIDLAVYTFTDKGILQRIIQATNRGVKVRLITDQRQSVNAYGQDDILKQLMYAGVPVKENNHNGFMHLKIAIVDSSVVSVGSYNFTKAAKEKHDEIIVVINNKKLASEWTKHFDTMWNNISNYRSRGKVVPKVS</sequence>
<evidence type="ECO:0000256" key="6">
    <source>
        <dbReference type="ARBA" id="ARBA00023098"/>
    </source>
</evidence>
<protein>
    <recommendedName>
        <fullName evidence="3">phospholipase D</fullName>
        <ecNumber evidence="3">3.1.4.4</ecNumber>
    </recommendedName>
</protein>
<reference evidence="10" key="1">
    <citation type="journal article" date="2019" name="Int. J. Syst. Evol. Microbiol.">
        <title>The Global Catalogue of Microorganisms (GCM) 10K type strain sequencing project: providing services to taxonomists for standard genome sequencing and annotation.</title>
        <authorList>
            <consortium name="The Broad Institute Genomics Platform"/>
            <consortium name="The Broad Institute Genome Sequencing Center for Infectious Disease"/>
            <person name="Wu L."/>
            <person name="Ma J."/>
        </authorList>
    </citation>
    <scope>NUCLEOTIDE SEQUENCE [LARGE SCALE GENOMIC DNA]</scope>
    <source>
        <strain evidence="10">CCUG 15531</strain>
    </source>
</reference>
<organism evidence="9 10">
    <name type="scientific">Fredinandcohnia salidurans</name>
    <dbReference type="NCBI Taxonomy" id="2595041"/>
    <lineage>
        <taxon>Bacteria</taxon>
        <taxon>Bacillati</taxon>
        <taxon>Bacillota</taxon>
        <taxon>Bacilli</taxon>
        <taxon>Bacillales</taxon>
        <taxon>Bacillaceae</taxon>
        <taxon>Fredinandcohnia</taxon>
    </lineage>
</organism>
<feature type="domain" description="PLD phosphodiesterase" evidence="8">
    <location>
        <begin position="137"/>
        <end position="164"/>
    </location>
</feature>
<keyword evidence="7" id="KW-0472">Membrane</keyword>
<proteinExistence type="inferred from homology"/>
<keyword evidence="7" id="KW-1133">Transmembrane helix</keyword>
<dbReference type="Pfam" id="PF13091">
    <property type="entry name" value="PLDc_2"/>
    <property type="match status" value="1"/>
</dbReference>
<feature type="transmembrane region" description="Helical" evidence="7">
    <location>
        <begin position="6"/>
        <end position="22"/>
    </location>
</feature>
<dbReference type="RefSeq" id="WP_388040625.1">
    <property type="nucleotide sequence ID" value="NZ_JBHUEK010000028.1"/>
</dbReference>
<evidence type="ECO:0000256" key="4">
    <source>
        <dbReference type="ARBA" id="ARBA00022801"/>
    </source>
</evidence>
<evidence type="ECO:0000256" key="1">
    <source>
        <dbReference type="ARBA" id="ARBA00000798"/>
    </source>
</evidence>
<dbReference type="PROSITE" id="PS50035">
    <property type="entry name" value="PLD"/>
    <property type="match status" value="1"/>
</dbReference>
<dbReference type="SMART" id="SM00155">
    <property type="entry name" value="PLDc"/>
    <property type="match status" value="1"/>
</dbReference>
<dbReference type="Gene3D" id="3.30.870.10">
    <property type="entry name" value="Endonuclease Chain A"/>
    <property type="match status" value="1"/>
</dbReference>
<dbReference type="EMBL" id="JBHUEK010000028">
    <property type="protein sequence ID" value="MFD1780811.1"/>
    <property type="molecule type" value="Genomic_DNA"/>
</dbReference>
<evidence type="ECO:0000313" key="9">
    <source>
        <dbReference type="EMBL" id="MFD1780811.1"/>
    </source>
</evidence>
<comment type="caution">
    <text evidence="9">The sequence shown here is derived from an EMBL/GenBank/DDBJ whole genome shotgun (WGS) entry which is preliminary data.</text>
</comment>
<comment type="similarity">
    <text evidence="2">Belongs to the phospholipase D family.</text>
</comment>
<name>A0ABW4MS56_9BACI</name>
<dbReference type="PANTHER" id="PTHR43856:SF1">
    <property type="entry name" value="MITOCHONDRIAL CARDIOLIPIN HYDROLASE"/>
    <property type="match status" value="1"/>
</dbReference>
<accession>A0ABW4MS56</accession>
<keyword evidence="4" id="KW-0378">Hydrolase</keyword>
<evidence type="ECO:0000256" key="2">
    <source>
        <dbReference type="ARBA" id="ARBA00008664"/>
    </source>
</evidence>
<keyword evidence="6" id="KW-0443">Lipid metabolism</keyword>
<dbReference type="PANTHER" id="PTHR43856">
    <property type="entry name" value="CARDIOLIPIN HYDROLASE"/>
    <property type="match status" value="1"/>
</dbReference>
<evidence type="ECO:0000259" key="8">
    <source>
        <dbReference type="PROSITE" id="PS50035"/>
    </source>
</evidence>
<evidence type="ECO:0000313" key="10">
    <source>
        <dbReference type="Proteomes" id="UP001597227"/>
    </source>
</evidence>
<evidence type="ECO:0000256" key="7">
    <source>
        <dbReference type="SAM" id="Phobius"/>
    </source>
</evidence>
<keyword evidence="10" id="KW-1185">Reference proteome</keyword>
<evidence type="ECO:0000256" key="5">
    <source>
        <dbReference type="ARBA" id="ARBA00022963"/>
    </source>
</evidence>
<comment type="catalytic activity">
    <reaction evidence="1">
        <text>a 1,2-diacyl-sn-glycero-3-phosphocholine + H2O = a 1,2-diacyl-sn-glycero-3-phosphate + choline + H(+)</text>
        <dbReference type="Rhea" id="RHEA:14445"/>
        <dbReference type="ChEBI" id="CHEBI:15354"/>
        <dbReference type="ChEBI" id="CHEBI:15377"/>
        <dbReference type="ChEBI" id="CHEBI:15378"/>
        <dbReference type="ChEBI" id="CHEBI:57643"/>
        <dbReference type="ChEBI" id="CHEBI:58608"/>
        <dbReference type="EC" id="3.1.4.4"/>
    </reaction>
</comment>
<keyword evidence="5" id="KW-0442">Lipid degradation</keyword>
<keyword evidence="7" id="KW-0812">Transmembrane</keyword>
<dbReference type="Proteomes" id="UP001597227">
    <property type="component" value="Unassembled WGS sequence"/>
</dbReference>
<dbReference type="SUPFAM" id="SSF56024">
    <property type="entry name" value="Phospholipase D/nuclease"/>
    <property type="match status" value="1"/>
</dbReference>
<dbReference type="InterPro" id="IPR025202">
    <property type="entry name" value="PLD-like_dom"/>
</dbReference>
<evidence type="ECO:0000256" key="3">
    <source>
        <dbReference type="ARBA" id="ARBA00012027"/>
    </source>
</evidence>
<gene>
    <name evidence="9" type="ORF">ACFSFW_19340</name>
</gene>
<dbReference type="EC" id="3.1.4.4" evidence="3"/>